<reference evidence="2" key="1">
    <citation type="submission" date="2021-03" db="EMBL/GenBank/DDBJ databases">
        <title>Complete Genome of Pseudoalteromonas xiamenensis STKMTI.2, a new potential marine bacterium producing anti-Vibrio compounds.</title>
        <authorList>
            <person name="Handayani D.P."/>
            <person name="Isnansetyo A."/>
            <person name="Istiqomah I."/>
            <person name="Jumina J."/>
        </authorList>
    </citation>
    <scope>NUCLEOTIDE SEQUENCE</scope>
    <source>
        <strain evidence="2">STKMTI.2</strain>
    </source>
</reference>
<evidence type="ECO:0000313" key="2">
    <source>
        <dbReference type="EMBL" id="QTH72716.1"/>
    </source>
</evidence>
<dbReference type="AlphaFoldDB" id="A0A975HM28"/>
<dbReference type="KEGG" id="pxi:J5O05_08070"/>
<dbReference type="RefSeq" id="WP_208844340.1">
    <property type="nucleotide sequence ID" value="NZ_CP072133.1"/>
</dbReference>
<feature type="transmembrane region" description="Helical" evidence="1">
    <location>
        <begin position="27"/>
        <end position="42"/>
    </location>
</feature>
<accession>A0A975HM28</accession>
<keyword evidence="1" id="KW-1133">Transmembrane helix</keyword>
<keyword evidence="1" id="KW-0812">Transmembrane</keyword>
<evidence type="ECO:0000256" key="1">
    <source>
        <dbReference type="SAM" id="Phobius"/>
    </source>
</evidence>
<sequence>MKALLLLLLAILGGVLLVDSVSAGQNIQSVFCVILLLLVVLSKNEFNSLFLVLIFFVTFLLSKILFYPIEAFIYPKYSPLLVNSVAFGVQFFVDVLMIYFVKNRMRFSLMLTNGKDPSVMEKNYAEGPLYGLLLGYATGGYVSVYRKCCSQFR</sequence>
<feature type="transmembrane region" description="Helical" evidence="1">
    <location>
        <begin position="81"/>
        <end position="101"/>
    </location>
</feature>
<dbReference type="EMBL" id="CP072133">
    <property type="protein sequence ID" value="QTH72716.1"/>
    <property type="molecule type" value="Genomic_DNA"/>
</dbReference>
<keyword evidence="3" id="KW-1185">Reference proteome</keyword>
<proteinExistence type="predicted"/>
<protein>
    <submittedName>
        <fullName evidence="2">Uncharacterized protein</fullName>
    </submittedName>
</protein>
<evidence type="ECO:0000313" key="3">
    <source>
        <dbReference type="Proteomes" id="UP000664904"/>
    </source>
</evidence>
<keyword evidence="1" id="KW-0472">Membrane</keyword>
<dbReference type="Proteomes" id="UP000664904">
    <property type="component" value="Chromosome"/>
</dbReference>
<gene>
    <name evidence="2" type="ORF">J5O05_08070</name>
</gene>
<organism evidence="2 3">
    <name type="scientific">Pseudoalteromonas xiamenensis</name>
    <dbReference type="NCBI Taxonomy" id="882626"/>
    <lineage>
        <taxon>Bacteria</taxon>
        <taxon>Pseudomonadati</taxon>
        <taxon>Pseudomonadota</taxon>
        <taxon>Gammaproteobacteria</taxon>
        <taxon>Alteromonadales</taxon>
        <taxon>Pseudoalteromonadaceae</taxon>
        <taxon>Pseudoalteromonas</taxon>
    </lineage>
</organism>
<feature type="transmembrane region" description="Helical" evidence="1">
    <location>
        <begin position="49"/>
        <end position="69"/>
    </location>
</feature>
<name>A0A975HM28_9GAMM</name>